<dbReference type="AlphaFoldDB" id="A0A7W4V5B8"/>
<evidence type="ECO:0000313" key="2">
    <source>
        <dbReference type="EMBL" id="MBB2977146.1"/>
    </source>
</evidence>
<evidence type="ECO:0000313" key="3">
    <source>
        <dbReference type="Proteomes" id="UP000529310"/>
    </source>
</evidence>
<keyword evidence="1" id="KW-1133">Transmembrane helix</keyword>
<gene>
    <name evidence="2" type="ORF">FHX49_002743</name>
</gene>
<sequence length="313" mass="34198">MRTGRHGVYYGSSTHQRVSKVPGSVESAGRTFDPNEVVLDDVTGATTVELQPTGGDDVVDQLNAAARSFTWGWLTLIVAVALGAATLPWGVIVWVAAVPLCWWVFLSDGARKKVIIFYEVDDASALWFARLVEQWAWLSDSQKMWRTVAAGAVSTPHQHKRNAGASALVERIAAAATDTGPPHLVTNVAVPSLIAGKMSLHFLPDRVLLREGKSYTDISYRFLDVHGATTRFIENPGSVPRDTEQIGETWQYVNKNGGPDRRFSNNRRLPVVQYGELTITSRHGLSWVIQVSRADAARAISGPVRSVPLSEVA</sequence>
<keyword evidence="3" id="KW-1185">Reference proteome</keyword>
<dbReference type="Proteomes" id="UP000529310">
    <property type="component" value="Unassembled WGS sequence"/>
</dbReference>
<name>A0A7W4V5B8_9MICO</name>
<feature type="transmembrane region" description="Helical" evidence="1">
    <location>
        <begin position="73"/>
        <end position="106"/>
    </location>
</feature>
<proteinExistence type="predicted"/>
<evidence type="ECO:0000256" key="1">
    <source>
        <dbReference type="SAM" id="Phobius"/>
    </source>
</evidence>
<comment type="caution">
    <text evidence="2">The sequence shown here is derived from an EMBL/GenBank/DDBJ whole genome shotgun (WGS) entry which is preliminary data.</text>
</comment>
<keyword evidence="1" id="KW-0472">Membrane</keyword>
<accession>A0A7W4V5B8</accession>
<dbReference type="EMBL" id="JACHWQ010000012">
    <property type="protein sequence ID" value="MBB2977146.1"/>
    <property type="molecule type" value="Genomic_DNA"/>
</dbReference>
<protein>
    <submittedName>
        <fullName evidence="2">Uncharacterized protein</fullName>
    </submittedName>
</protein>
<reference evidence="2 3" key="1">
    <citation type="submission" date="2020-08" db="EMBL/GenBank/DDBJ databases">
        <title>Sequencing the genomes of 1000 actinobacteria strains.</title>
        <authorList>
            <person name="Klenk H.-P."/>
        </authorList>
    </citation>
    <scope>NUCLEOTIDE SEQUENCE [LARGE SCALE GENOMIC DNA]</scope>
    <source>
        <strain evidence="2 3">DSM 27099</strain>
    </source>
</reference>
<organism evidence="2 3">
    <name type="scientific">Microbacterium endophyticum</name>
    <dbReference type="NCBI Taxonomy" id="1526412"/>
    <lineage>
        <taxon>Bacteria</taxon>
        <taxon>Bacillati</taxon>
        <taxon>Actinomycetota</taxon>
        <taxon>Actinomycetes</taxon>
        <taxon>Micrococcales</taxon>
        <taxon>Microbacteriaceae</taxon>
        <taxon>Microbacterium</taxon>
    </lineage>
</organism>
<keyword evidence="1" id="KW-0812">Transmembrane</keyword>